<name>A0A1F5TH27_9BACT</name>
<accession>A0A1F5TH27</accession>
<proteinExistence type="inferred from homology"/>
<dbReference type="EMBL" id="MFGM01000006">
    <property type="protein sequence ID" value="OGF38214.1"/>
    <property type="molecule type" value="Genomic_DNA"/>
</dbReference>
<dbReference type="SUPFAM" id="SSF47729">
    <property type="entry name" value="IHF-like DNA-binding proteins"/>
    <property type="match status" value="1"/>
</dbReference>
<keyword evidence="1" id="KW-0226">DNA condensation</keyword>
<dbReference type="GO" id="GO:0030261">
    <property type="term" value="P:chromosome condensation"/>
    <property type="evidence" value="ECO:0007669"/>
    <property type="project" value="UniProtKB-KW"/>
</dbReference>
<keyword evidence="2" id="KW-0238">DNA-binding</keyword>
<dbReference type="Proteomes" id="UP000178656">
    <property type="component" value="Unassembled WGS sequence"/>
</dbReference>
<reference evidence="4 5" key="1">
    <citation type="journal article" date="2016" name="Nat. Commun.">
        <title>Thousands of microbial genomes shed light on interconnected biogeochemical processes in an aquifer system.</title>
        <authorList>
            <person name="Anantharaman K."/>
            <person name="Brown C.T."/>
            <person name="Hug L.A."/>
            <person name="Sharon I."/>
            <person name="Castelle C.J."/>
            <person name="Probst A.J."/>
            <person name="Thomas B.C."/>
            <person name="Singh A."/>
            <person name="Wilkins M.J."/>
            <person name="Karaoz U."/>
            <person name="Brodie E.L."/>
            <person name="Williams K.H."/>
            <person name="Hubbard S.S."/>
            <person name="Banfield J.F."/>
        </authorList>
    </citation>
    <scope>NUCLEOTIDE SEQUENCE [LARGE SCALE GENOMIC DNA]</scope>
</reference>
<evidence type="ECO:0000256" key="1">
    <source>
        <dbReference type="ARBA" id="ARBA00023067"/>
    </source>
</evidence>
<comment type="caution">
    <text evidence="4">The sequence shown here is derived from an EMBL/GenBank/DDBJ whole genome shotgun (WGS) entry which is preliminary data.</text>
</comment>
<dbReference type="PRINTS" id="PR01727">
    <property type="entry name" value="DNABINDINGHU"/>
</dbReference>
<dbReference type="InterPro" id="IPR010992">
    <property type="entry name" value="IHF-like_DNA-bd_dom_sf"/>
</dbReference>
<dbReference type="Gene3D" id="4.10.520.10">
    <property type="entry name" value="IHF-like DNA-binding proteins"/>
    <property type="match status" value="1"/>
</dbReference>
<evidence type="ECO:0000313" key="5">
    <source>
        <dbReference type="Proteomes" id="UP000178656"/>
    </source>
</evidence>
<dbReference type="AlphaFoldDB" id="A0A1F5TH27"/>
<gene>
    <name evidence="4" type="ORF">A2482_04010</name>
</gene>
<dbReference type="GO" id="GO:0005829">
    <property type="term" value="C:cytosol"/>
    <property type="evidence" value="ECO:0007669"/>
    <property type="project" value="TreeGrafter"/>
</dbReference>
<protein>
    <recommendedName>
        <fullName evidence="6">DNA-binding protein HU</fullName>
    </recommendedName>
</protein>
<dbReference type="PANTHER" id="PTHR33175:SF3">
    <property type="entry name" value="DNA-BINDING PROTEIN HU-BETA"/>
    <property type="match status" value="1"/>
</dbReference>
<dbReference type="InterPro" id="IPR000119">
    <property type="entry name" value="Hist_DNA-bd"/>
</dbReference>
<comment type="similarity">
    <text evidence="3">Belongs to the bacterial histone-like protein family.</text>
</comment>
<dbReference type="SMART" id="SM00411">
    <property type="entry name" value="BHL"/>
    <property type="match status" value="1"/>
</dbReference>
<evidence type="ECO:0000256" key="2">
    <source>
        <dbReference type="ARBA" id="ARBA00023125"/>
    </source>
</evidence>
<evidence type="ECO:0000313" key="4">
    <source>
        <dbReference type="EMBL" id="OGF38214.1"/>
    </source>
</evidence>
<organism evidence="4 5">
    <name type="scientific">Candidatus Falkowbacteria bacterium RIFOXYC2_FULL_48_21</name>
    <dbReference type="NCBI Taxonomy" id="1798005"/>
    <lineage>
        <taxon>Bacteria</taxon>
        <taxon>Candidatus Falkowiibacteriota</taxon>
    </lineage>
</organism>
<evidence type="ECO:0008006" key="6">
    <source>
        <dbReference type="Google" id="ProtNLM"/>
    </source>
</evidence>
<dbReference type="PANTHER" id="PTHR33175">
    <property type="entry name" value="DNA-BINDING PROTEIN HU"/>
    <property type="match status" value="1"/>
</dbReference>
<dbReference type="Pfam" id="PF00216">
    <property type="entry name" value="Bac_DNA_binding"/>
    <property type="match status" value="1"/>
</dbReference>
<dbReference type="CDD" id="cd13831">
    <property type="entry name" value="HU"/>
    <property type="match status" value="1"/>
</dbReference>
<dbReference type="GO" id="GO:0003677">
    <property type="term" value="F:DNA binding"/>
    <property type="evidence" value="ECO:0007669"/>
    <property type="project" value="UniProtKB-KW"/>
</dbReference>
<sequence length="104" mass="11002">MNKAELANILTAKCGVTRKQAEESIDCIVDTIIETIKTGGEVTLTGFGTFSARVRKGREGVNPQKPAEKITIPPTKVVKFKAGKTLKDALKASQHSAAPIAPAV</sequence>
<evidence type="ECO:0000256" key="3">
    <source>
        <dbReference type="RuleBase" id="RU003939"/>
    </source>
</evidence>
<dbReference type="GO" id="GO:0030527">
    <property type="term" value="F:structural constituent of chromatin"/>
    <property type="evidence" value="ECO:0007669"/>
    <property type="project" value="InterPro"/>
</dbReference>